<evidence type="ECO:0000313" key="1">
    <source>
        <dbReference type="EMBL" id="MPN48850.1"/>
    </source>
</evidence>
<sequence length="79" mass="8934">MDIAGIKTRYLKEFQLTATRLNAEQIAQSIQANFSKDLYEPEDKKSAIHSVVDKIIVSRIDDTLGRGSKPNLNVQIKFI</sequence>
<comment type="caution">
    <text evidence="1">The sequence shown here is derived from an EMBL/GenBank/DDBJ whole genome shotgun (WGS) entry which is preliminary data.</text>
</comment>
<protein>
    <submittedName>
        <fullName evidence="1">Uncharacterized protein</fullName>
    </submittedName>
</protein>
<reference evidence="1" key="1">
    <citation type="submission" date="2019-08" db="EMBL/GenBank/DDBJ databases">
        <authorList>
            <person name="Kucharzyk K."/>
            <person name="Murdoch R.W."/>
            <person name="Higgins S."/>
            <person name="Loffler F."/>
        </authorList>
    </citation>
    <scope>NUCLEOTIDE SEQUENCE</scope>
</reference>
<dbReference type="AlphaFoldDB" id="A0A645ICJ8"/>
<organism evidence="1">
    <name type="scientific">bioreactor metagenome</name>
    <dbReference type="NCBI Taxonomy" id="1076179"/>
    <lineage>
        <taxon>unclassified sequences</taxon>
        <taxon>metagenomes</taxon>
        <taxon>ecological metagenomes</taxon>
    </lineage>
</organism>
<dbReference type="EMBL" id="VSSQ01111541">
    <property type="protein sequence ID" value="MPN48850.1"/>
    <property type="molecule type" value="Genomic_DNA"/>
</dbReference>
<name>A0A645ICJ8_9ZZZZ</name>
<proteinExistence type="predicted"/>
<accession>A0A645ICJ8</accession>
<gene>
    <name evidence="1" type="ORF">SDC9_196462</name>
</gene>